<evidence type="ECO:0000256" key="2">
    <source>
        <dbReference type="ARBA" id="ARBA00022692"/>
    </source>
</evidence>
<dbReference type="AlphaFoldDB" id="A0A0S8GBI3"/>
<feature type="transmembrane region" description="Helical" evidence="5">
    <location>
        <begin position="257"/>
        <end position="277"/>
    </location>
</feature>
<feature type="transmembrane region" description="Helical" evidence="5">
    <location>
        <begin position="101"/>
        <end position="121"/>
    </location>
</feature>
<feature type="transmembrane region" description="Helical" evidence="5">
    <location>
        <begin position="284"/>
        <end position="301"/>
    </location>
</feature>
<dbReference type="SUPFAM" id="SSF103481">
    <property type="entry name" value="Multidrug resistance efflux transporter EmrE"/>
    <property type="match status" value="2"/>
</dbReference>
<feature type="transmembrane region" description="Helical" evidence="5">
    <location>
        <begin position="12"/>
        <end position="29"/>
    </location>
</feature>
<feature type="domain" description="EamA" evidence="6">
    <location>
        <begin position="9"/>
        <end position="143"/>
    </location>
</feature>
<evidence type="ECO:0000256" key="5">
    <source>
        <dbReference type="SAM" id="Phobius"/>
    </source>
</evidence>
<gene>
    <name evidence="7" type="ORF">AMJ82_03930</name>
</gene>
<comment type="subcellular location">
    <subcellularLocation>
        <location evidence="1">Membrane</location>
        <topology evidence="1">Multi-pass membrane protein</topology>
    </subcellularLocation>
</comment>
<dbReference type="PANTHER" id="PTHR32322">
    <property type="entry name" value="INNER MEMBRANE TRANSPORTER"/>
    <property type="match status" value="1"/>
</dbReference>
<feature type="domain" description="EamA" evidence="6">
    <location>
        <begin position="159"/>
        <end position="299"/>
    </location>
</feature>
<dbReference type="InterPro" id="IPR000620">
    <property type="entry name" value="EamA_dom"/>
</dbReference>
<evidence type="ECO:0000313" key="7">
    <source>
        <dbReference type="EMBL" id="KPK70089.1"/>
    </source>
</evidence>
<evidence type="ECO:0000256" key="3">
    <source>
        <dbReference type="ARBA" id="ARBA00022989"/>
    </source>
</evidence>
<reference evidence="7 8" key="1">
    <citation type="journal article" date="2015" name="Microbiome">
        <title>Genomic resolution of linkages in carbon, nitrogen, and sulfur cycling among widespread estuary sediment bacteria.</title>
        <authorList>
            <person name="Baker B.J."/>
            <person name="Lazar C.S."/>
            <person name="Teske A.P."/>
            <person name="Dick G.J."/>
        </authorList>
    </citation>
    <scope>NUCLEOTIDE SEQUENCE [LARGE SCALE GENOMIC DNA]</scope>
    <source>
        <strain evidence="7">SM23_40</strain>
    </source>
</reference>
<keyword evidence="4 5" id="KW-0472">Membrane</keyword>
<name>A0A0S8GBI3_UNCT6</name>
<keyword evidence="3 5" id="KW-1133">Transmembrane helix</keyword>
<feature type="transmembrane region" description="Helical" evidence="5">
    <location>
        <begin position="160"/>
        <end position="181"/>
    </location>
</feature>
<proteinExistence type="predicted"/>
<sequence>MHLPIADFRGELAALSAAFLWALATVAYGRAGKHVPPLELNLVKGILAIILLSLTLLPQGELLVAIDRFSLLLLLLSGAVGIGFGDTAYFESLRSLGARRALLLGILAPPLAALMALAFLGEMLNPGAWFGIALTVLGVAWVVTERVPRLSHEAAHLRRGVWFGVLAALAQAAGAVISHAVLTQTAISPLPSALLRLVAGVVTILVWILVRRQPVGRWLRIEQSRRLWAVIAFATFTGTYLGIWLQQTSLKFAEAGVAQTLLATSPLFVLPVAAGMGERISPRAIAGAFIALAGIALLFGLKSA</sequence>
<protein>
    <recommendedName>
        <fullName evidence="6">EamA domain-containing protein</fullName>
    </recommendedName>
</protein>
<dbReference type="Proteomes" id="UP000051717">
    <property type="component" value="Unassembled WGS sequence"/>
</dbReference>
<dbReference type="InterPro" id="IPR050638">
    <property type="entry name" value="AA-Vitamin_Transporters"/>
</dbReference>
<feature type="transmembrane region" description="Helical" evidence="5">
    <location>
        <begin position="193"/>
        <end position="210"/>
    </location>
</feature>
<feature type="transmembrane region" description="Helical" evidence="5">
    <location>
        <begin position="41"/>
        <end position="57"/>
    </location>
</feature>
<feature type="transmembrane region" description="Helical" evidence="5">
    <location>
        <begin position="127"/>
        <end position="148"/>
    </location>
</feature>
<dbReference type="InterPro" id="IPR037185">
    <property type="entry name" value="EmrE-like"/>
</dbReference>
<feature type="transmembrane region" description="Helical" evidence="5">
    <location>
        <begin position="69"/>
        <end position="89"/>
    </location>
</feature>
<accession>A0A0S8GBI3</accession>
<evidence type="ECO:0000259" key="6">
    <source>
        <dbReference type="Pfam" id="PF00892"/>
    </source>
</evidence>
<keyword evidence="2 5" id="KW-0812">Transmembrane</keyword>
<evidence type="ECO:0000256" key="4">
    <source>
        <dbReference type="ARBA" id="ARBA00023136"/>
    </source>
</evidence>
<evidence type="ECO:0000313" key="8">
    <source>
        <dbReference type="Proteomes" id="UP000051717"/>
    </source>
</evidence>
<dbReference type="PATRIC" id="fig|1703774.3.peg.1302"/>
<comment type="caution">
    <text evidence="7">The sequence shown here is derived from an EMBL/GenBank/DDBJ whole genome shotgun (WGS) entry which is preliminary data.</text>
</comment>
<organism evidence="7 8">
    <name type="scientific">candidate division TA06 bacterium SM23_40</name>
    <dbReference type="NCBI Taxonomy" id="1703774"/>
    <lineage>
        <taxon>Bacteria</taxon>
        <taxon>Bacteria division TA06</taxon>
    </lineage>
</organism>
<evidence type="ECO:0000256" key="1">
    <source>
        <dbReference type="ARBA" id="ARBA00004141"/>
    </source>
</evidence>
<dbReference type="Pfam" id="PF00892">
    <property type="entry name" value="EamA"/>
    <property type="match status" value="2"/>
</dbReference>
<dbReference type="PANTHER" id="PTHR32322:SF9">
    <property type="entry name" value="AMINO-ACID METABOLITE EFFLUX PUMP-RELATED"/>
    <property type="match status" value="1"/>
</dbReference>
<feature type="transmembrane region" description="Helical" evidence="5">
    <location>
        <begin position="226"/>
        <end position="245"/>
    </location>
</feature>
<dbReference type="GO" id="GO:0016020">
    <property type="term" value="C:membrane"/>
    <property type="evidence" value="ECO:0007669"/>
    <property type="project" value="UniProtKB-SubCell"/>
</dbReference>
<dbReference type="EMBL" id="LJUI01000022">
    <property type="protein sequence ID" value="KPK70089.1"/>
    <property type="molecule type" value="Genomic_DNA"/>
</dbReference>